<dbReference type="InterPro" id="IPR013022">
    <property type="entry name" value="Xyl_isomerase-like_TIM-brl"/>
</dbReference>
<evidence type="ECO:0000259" key="1">
    <source>
        <dbReference type="Pfam" id="PF01261"/>
    </source>
</evidence>
<dbReference type="GO" id="GO:0016853">
    <property type="term" value="F:isomerase activity"/>
    <property type="evidence" value="ECO:0007669"/>
    <property type="project" value="UniProtKB-KW"/>
</dbReference>
<dbReference type="Pfam" id="PF01261">
    <property type="entry name" value="AP_endonuc_2"/>
    <property type="match status" value="1"/>
</dbReference>
<dbReference type="EMBL" id="CP022347">
    <property type="protein sequence ID" value="ASQ30665.1"/>
    <property type="molecule type" value="Genomic_DNA"/>
</dbReference>
<dbReference type="PANTHER" id="PTHR12110">
    <property type="entry name" value="HYDROXYPYRUVATE ISOMERASE"/>
    <property type="match status" value="1"/>
</dbReference>
<reference evidence="2 3" key="1">
    <citation type="submission" date="2017-07" db="EMBL/GenBank/DDBJ databases">
        <title>Analysis of two Campylobacter avium genomes and identification of a novel hippuricase gene.</title>
        <authorList>
            <person name="Miller W.G."/>
            <person name="Chapman M.H."/>
            <person name="Yee E."/>
            <person name="Revez J."/>
            <person name="Bono J.L."/>
            <person name="Rossi M."/>
        </authorList>
    </citation>
    <scope>NUCLEOTIDE SEQUENCE [LARGE SCALE GENOMIC DNA]</scope>
    <source>
        <strain evidence="2 3">LMG 24591</strain>
    </source>
</reference>
<protein>
    <submittedName>
        <fullName evidence="2">Sugar phosphate isomerase/epimerase</fullName>
    </submittedName>
</protein>
<dbReference type="InterPro" id="IPR050312">
    <property type="entry name" value="IolE/XylAMocC-like"/>
</dbReference>
<feature type="domain" description="Xylose isomerase-like TIM barrel" evidence="1">
    <location>
        <begin position="26"/>
        <end position="256"/>
    </location>
</feature>
<dbReference type="AlphaFoldDB" id="A0A222MXS8"/>
<dbReference type="Proteomes" id="UP000201169">
    <property type="component" value="Chromosome"/>
</dbReference>
<dbReference type="InterPro" id="IPR036237">
    <property type="entry name" value="Xyl_isomerase-like_sf"/>
</dbReference>
<accession>A0A222MXS8</accession>
<name>A0A222MXS8_9BACT</name>
<dbReference type="Gene3D" id="3.20.20.150">
    <property type="entry name" value="Divalent-metal-dependent TIM barrel enzymes"/>
    <property type="match status" value="1"/>
</dbReference>
<proteinExistence type="predicted"/>
<dbReference type="OrthoDB" id="256906at2"/>
<sequence>MKLGLETESMHLWFQNHKMDIFSFCDFAKELGLDGVIINIIKDYGLDENWGCLGSDEEEHLKKLRQKLDEYAFYCEIDAKGFELAKFQKIARVCKALNAKIIRSYVPLTDKNKKVKSASEGAYDDSKIHAAFDKEEFLASAKEIKALIPLLEENDLYLAIENHEYQSSQDLLDLLNLIKHPRVRLLFDFGNSMMAFEEPVKACENMAKFIISTHAKDHIVFAEDGQNYVCGVPLGEGNINIKALLQILKKQGLERINIEQCYPYCATFKRELGCGGVSEFKGAFKLEKPLFDELKAMQYYYPQEVSKEALERLLLLQKEGVKKSIKHIKSLIKEL</sequence>
<dbReference type="PANTHER" id="PTHR12110:SF53">
    <property type="entry name" value="BLR5974 PROTEIN"/>
    <property type="match status" value="1"/>
</dbReference>
<keyword evidence="2" id="KW-0413">Isomerase</keyword>
<gene>
    <name evidence="2" type="ORF">CAV_1008</name>
</gene>
<dbReference type="KEGG" id="cavi:CAV_1008"/>
<keyword evidence="3" id="KW-1185">Reference proteome</keyword>
<evidence type="ECO:0000313" key="2">
    <source>
        <dbReference type="EMBL" id="ASQ30665.1"/>
    </source>
</evidence>
<organism evidence="2 3">
    <name type="scientific">Campylobacter avium LMG 24591</name>
    <dbReference type="NCBI Taxonomy" id="522484"/>
    <lineage>
        <taxon>Bacteria</taxon>
        <taxon>Pseudomonadati</taxon>
        <taxon>Campylobacterota</taxon>
        <taxon>Epsilonproteobacteria</taxon>
        <taxon>Campylobacterales</taxon>
        <taxon>Campylobacteraceae</taxon>
        <taxon>Campylobacter</taxon>
    </lineage>
</organism>
<dbReference type="RefSeq" id="WP_094325416.1">
    <property type="nucleotide sequence ID" value="NZ_CP022347.1"/>
</dbReference>
<evidence type="ECO:0000313" key="3">
    <source>
        <dbReference type="Proteomes" id="UP000201169"/>
    </source>
</evidence>
<dbReference type="SUPFAM" id="SSF51658">
    <property type="entry name" value="Xylose isomerase-like"/>
    <property type="match status" value="1"/>
</dbReference>